<sequence length="198" mass="22254">MSKDGEDQALIAHYDNEWATGFWTAPCDDPCFFCVSLLCSPCVSFHLRQRLLHDDLSEYQCCAGQYDWLPMECCYCRDSACPCCWLACEVVFFHPCSIMGTRMALQHEMQLENTCCDKFLLLLIAFVKAISCILKAVGCRSQAHACDALGDCIFTCVCGCIQTQNKLQLDYRDDPQKHSVVVHQPTATRADAPPAYHA</sequence>
<dbReference type="AlphaFoldDB" id="A9UXI4"/>
<organism evidence="1 2">
    <name type="scientific">Monosiga brevicollis</name>
    <name type="common">Choanoflagellate</name>
    <dbReference type="NCBI Taxonomy" id="81824"/>
    <lineage>
        <taxon>Eukaryota</taxon>
        <taxon>Choanoflagellata</taxon>
        <taxon>Craspedida</taxon>
        <taxon>Salpingoecidae</taxon>
        <taxon>Monosiga</taxon>
    </lineage>
</organism>
<reference evidence="1 2" key="1">
    <citation type="journal article" date="2008" name="Nature">
        <title>The genome of the choanoflagellate Monosiga brevicollis and the origin of metazoans.</title>
        <authorList>
            <consortium name="JGI Sequencing"/>
            <person name="King N."/>
            <person name="Westbrook M.J."/>
            <person name="Young S.L."/>
            <person name="Kuo A."/>
            <person name="Abedin M."/>
            <person name="Chapman J."/>
            <person name="Fairclough S."/>
            <person name="Hellsten U."/>
            <person name="Isogai Y."/>
            <person name="Letunic I."/>
            <person name="Marr M."/>
            <person name="Pincus D."/>
            <person name="Putnam N."/>
            <person name="Rokas A."/>
            <person name="Wright K.J."/>
            <person name="Zuzow R."/>
            <person name="Dirks W."/>
            <person name="Good M."/>
            <person name="Goodstein D."/>
            <person name="Lemons D."/>
            <person name="Li W."/>
            <person name="Lyons J.B."/>
            <person name="Morris A."/>
            <person name="Nichols S."/>
            <person name="Richter D.J."/>
            <person name="Salamov A."/>
            <person name="Bork P."/>
            <person name="Lim W.A."/>
            <person name="Manning G."/>
            <person name="Miller W.T."/>
            <person name="McGinnis W."/>
            <person name="Shapiro H."/>
            <person name="Tjian R."/>
            <person name="Grigoriev I.V."/>
            <person name="Rokhsar D."/>
        </authorList>
    </citation>
    <scope>NUCLEOTIDE SEQUENCE [LARGE SCALE GENOMIC DNA]</scope>
    <source>
        <strain evidence="2">MX1 / ATCC 50154</strain>
    </source>
</reference>
<dbReference type="InParanoid" id="A9UXI4"/>
<gene>
    <name evidence="1" type="ORF">MONBRDRAFT_32218</name>
</gene>
<evidence type="ECO:0000313" key="1">
    <source>
        <dbReference type="EMBL" id="EDQ90013.1"/>
    </source>
</evidence>
<accession>A9UXI4</accession>
<dbReference type="RefSeq" id="XP_001745435.1">
    <property type="nucleotide sequence ID" value="XM_001745383.1"/>
</dbReference>
<proteinExistence type="predicted"/>
<dbReference type="GeneID" id="5890683"/>
<protein>
    <recommendedName>
        <fullName evidence="3">PLAC8 family protein</fullName>
    </recommendedName>
</protein>
<dbReference type="EMBL" id="CH991549">
    <property type="protein sequence ID" value="EDQ90013.1"/>
    <property type="molecule type" value="Genomic_DNA"/>
</dbReference>
<dbReference type="PANTHER" id="PTHR31152:SF1">
    <property type="entry name" value="PLAC8 FAMILY PROTEIN"/>
    <property type="match status" value="1"/>
</dbReference>
<dbReference type="STRING" id="81824.A9UXI4"/>
<evidence type="ECO:0008006" key="3">
    <source>
        <dbReference type="Google" id="ProtNLM"/>
    </source>
</evidence>
<dbReference type="KEGG" id="mbr:MONBRDRAFT_32218"/>
<keyword evidence="2" id="KW-1185">Reference proteome</keyword>
<dbReference type="Proteomes" id="UP000001357">
    <property type="component" value="Unassembled WGS sequence"/>
</dbReference>
<evidence type="ECO:0000313" key="2">
    <source>
        <dbReference type="Proteomes" id="UP000001357"/>
    </source>
</evidence>
<dbReference type="PANTHER" id="PTHR31152">
    <property type="entry name" value="PLAC8 FAMILY PROTEIN"/>
    <property type="match status" value="1"/>
</dbReference>
<name>A9UXI4_MONBE</name>